<dbReference type="Proteomes" id="UP000663868">
    <property type="component" value="Unassembled WGS sequence"/>
</dbReference>
<reference evidence="1" key="1">
    <citation type="submission" date="2021-02" db="EMBL/GenBank/DDBJ databases">
        <authorList>
            <person name="Nowell W R."/>
        </authorList>
    </citation>
    <scope>NUCLEOTIDE SEQUENCE</scope>
</reference>
<dbReference type="AlphaFoldDB" id="A0A814V2W7"/>
<dbReference type="EMBL" id="CAJOBB010002855">
    <property type="protein sequence ID" value="CAF4003721.1"/>
    <property type="molecule type" value="Genomic_DNA"/>
</dbReference>
<dbReference type="EMBL" id="CAJNOE010000382">
    <property type="protein sequence ID" value="CAF1185578.1"/>
    <property type="molecule type" value="Genomic_DNA"/>
</dbReference>
<comment type="caution">
    <text evidence="1">The sequence shown here is derived from an EMBL/GenBank/DDBJ whole genome shotgun (WGS) entry which is preliminary data.</text>
</comment>
<name>A0A814V2W7_9BILA</name>
<accession>A0A814V2W7</accession>
<proteinExistence type="predicted"/>
<evidence type="ECO:0000313" key="2">
    <source>
        <dbReference type="EMBL" id="CAF4003721.1"/>
    </source>
</evidence>
<dbReference type="Proteomes" id="UP000663860">
    <property type="component" value="Unassembled WGS sequence"/>
</dbReference>
<protein>
    <submittedName>
        <fullName evidence="1">Uncharacterized protein</fullName>
    </submittedName>
</protein>
<sequence>MNSVGTIASLTTSYILKSLVSIFCGIYSLNLNFLKEVNEENTFYEKCLPELLHHTFQTKNNQSKFRSAFFTAARGDFDHQREVIQKFKFHSQYDGFDIIDHSRYVPDLGMFGPANPNISPLLWK</sequence>
<organism evidence="1 3">
    <name type="scientific">Adineta steineri</name>
    <dbReference type="NCBI Taxonomy" id="433720"/>
    <lineage>
        <taxon>Eukaryota</taxon>
        <taxon>Metazoa</taxon>
        <taxon>Spiralia</taxon>
        <taxon>Gnathifera</taxon>
        <taxon>Rotifera</taxon>
        <taxon>Eurotatoria</taxon>
        <taxon>Bdelloidea</taxon>
        <taxon>Adinetida</taxon>
        <taxon>Adinetidae</taxon>
        <taxon>Adineta</taxon>
    </lineage>
</organism>
<evidence type="ECO:0000313" key="3">
    <source>
        <dbReference type="Proteomes" id="UP000663860"/>
    </source>
</evidence>
<gene>
    <name evidence="1" type="ORF">IZO911_LOCUS27724</name>
    <name evidence="2" type="ORF">KXQ929_LOCUS28635</name>
</gene>
<evidence type="ECO:0000313" key="1">
    <source>
        <dbReference type="EMBL" id="CAF1185578.1"/>
    </source>
</evidence>